<evidence type="ECO:0000256" key="4">
    <source>
        <dbReference type="ARBA" id="ARBA00023002"/>
    </source>
</evidence>
<comment type="cofactor">
    <cofactor evidence="1 5">
        <name>Zn(2+)</name>
        <dbReference type="ChEBI" id="CHEBI:29105"/>
    </cofactor>
</comment>
<reference evidence="7 8" key="1">
    <citation type="submission" date="2014-07" db="EMBL/GenBank/DDBJ databases">
        <title>Draft Genome Sequence of Gephyronic Acid Producer, Cystobacter violaceus Strain Cb vi76.</title>
        <authorList>
            <person name="Stevens D.C."/>
            <person name="Young J."/>
            <person name="Carmichael R."/>
            <person name="Tan J."/>
            <person name="Taylor R.E."/>
        </authorList>
    </citation>
    <scope>NUCLEOTIDE SEQUENCE [LARGE SCALE GENOMIC DNA]</scope>
    <source>
        <strain evidence="7 8">Cb vi76</strain>
    </source>
</reference>
<dbReference type="SMART" id="SM00829">
    <property type="entry name" value="PKS_ER"/>
    <property type="match status" value="1"/>
</dbReference>
<dbReference type="SUPFAM" id="SSF51735">
    <property type="entry name" value="NAD(P)-binding Rossmann-fold domains"/>
    <property type="match status" value="1"/>
</dbReference>
<keyword evidence="2 5" id="KW-0479">Metal-binding</keyword>
<dbReference type="CDD" id="cd05283">
    <property type="entry name" value="CAD1"/>
    <property type="match status" value="1"/>
</dbReference>
<evidence type="ECO:0000313" key="8">
    <source>
        <dbReference type="Proteomes" id="UP000028547"/>
    </source>
</evidence>
<keyword evidence="3 5" id="KW-0862">Zinc</keyword>
<dbReference type="PROSITE" id="PS00059">
    <property type="entry name" value="ADH_ZINC"/>
    <property type="match status" value="1"/>
</dbReference>
<dbReference type="InterPro" id="IPR020843">
    <property type="entry name" value="ER"/>
</dbReference>
<dbReference type="GO" id="GO:0008270">
    <property type="term" value="F:zinc ion binding"/>
    <property type="evidence" value="ECO:0007669"/>
    <property type="project" value="InterPro"/>
</dbReference>
<dbReference type="Proteomes" id="UP000028547">
    <property type="component" value="Unassembled WGS sequence"/>
</dbReference>
<name>A0A084T0D7_9BACT</name>
<organism evidence="7 8">
    <name type="scientific">Archangium violaceum Cb vi76</name>
    <dbReference type="NCBI Taxonomy" id="1406225"/>
    <lineage>
        <taxon>Bacteria</taxon>
        <taxon>Pseudomonadati</taxon>
        <taxon>Myxococcota</taxon>
        <taxon>Myxococcia</taxon>
        <taxon>Myxococcales</taxon>
        <taxon>Cystobacterineae</taxon>
        <taxon>Archangiaceae</taxon>
        <taxon>Archangium</taxon>
    </lineage>
</organism>
<dbReference type="EMBL" id="JPMI01000025">
    <property type="protein sequence ID" value="KFA94172.1"/>
    <property type="molecule type" value="Genomic_DNA"/>
</dbReference>
<dbReference type="Pfam" id="PF00107">
    <property type="entry name" value="ADH_zinc_N"/>
    <property type="match status" value="1"/>
</dbReference>
<dbReference type="RefSeq" id="WP_043390074.1">
    <property type="nucleotide sequence ID" value="NZ_JPMI01000025.1"/>
</dbReference>
<dbReference type="InterPro" id="IPR013154">
    <property type="entry name" value="ADH-like_N"/>
</dbReference>
<dbReference type="InterPro" id="IPR002328">
    <property type="entry name" value="ADH_Zn_CS"/>
</dbReference>
<evidence type="ECO:0000256" key="2">
    <source>
        <dbReference type="ARBA" id="ARBA00022723"/>
    </source>
</evidence>
<evidence type="ECO:0000313" key="7">
    <source>
        <dbReference type="EMBL" id="KFA94172.1"/>
    </source>
</evidence>
<protein>
    <submittedName>
        <fullName evidence="7">Hydroxyacid dehydrogenase</fullName>
    </submittedName>
</protein>
<dbReference type="InterPro" id="IPR011032">
    <property type="entry name" value="GroES-like_sf"/>
</dbReference>
<dbReference type="Gene3D" id="3.90.180.10">
    <property type="entry name" value="Medium-chain alcohol dehydrogenases, catalytic domain"/>
    <property type="match status" value="1"/>
</dbReference>
<sequence>MLKAIAYAAAAADKPLAPFSFEQREPGPHDVLIDILYCGVCHSDIHQARDEWGGSIFPMVPGHEIIGRVKQVGQHVTKLKVGDMAGVGCMVDSCRDCSSCRQDLEQFCLKGVAYTYNSTEMDRKTPTRGGYASQIVVAEHFALKVPAGLDPASAAPLLCAGITTYSPLRQWNCKKGDRVGVVGLGGLGHMAVKFAASMGAEVTVLSTSRAKEADARRLGAQGFEVTRDEATFRKLAGRLDLIIDTISAQHDYNQYLSLLRPQGAMVLVGVPPEPTPVGAFSLINGNKRLAGSSIGGIAETQEMLDYCAKHQIVSDIEIIPIQKINEAYERMIKGDVRYRFVIDLASLSNENAR</sequence>
<dbReference type="Gene3D" id="3.40.50.720">
    <property type="entry name" value="NAD(P)-binding Rossmann-like Domain"/>
    <property type="match status" value="1"/>
</dbReference>
<dbReference type="InterPro" id="IPR036291">
    <property type="entry name" value="NAD(P)-bd_dom_sf"/>
</dbReference>
<dbReference type="AlphaFoldDB" id="A0A084T0D7"/>
<dbReference type="GO" id="GO:0008106">
    <property type="term" value="F:alcohol dehydrogenase (NADP+) activity"/>
    <property type="evidence" value="ECO:0007669"/>
    <property type="project" value="UniProtKB-ARBA"/>
</dbReference>
<dbReference type="SUPFAM" id="SSF50129">
    <property type="entry name" value="GroES-like"/>
    <property type="match status" value="1"/>
</dbReference>
<dbReference type="PANTHER" id="PTHR42683">
    <property type="entry name" value="ALDEHYDE REDUCTASE"/>
    <property type="match status" value="1"/>
</dbReference>
<dbReference type="InterPro" id="IPR013149">
    <property type="entry name" value="ADH-like_C"/>
</dbReference>
<proteinExistence type="inferred from homology"/>
<evidence type="ECO:0000256" key="5">
    <source>
        <dbReference type="RuleBase" id="RU361277"/>
    </source>
</evidence>
<dbReference type="Pfam" id="PF08240">
    <property type="entry name" value="ADH_N"/>
    <property type="match status" value="1"/>
</dbReference>
<accession>A0A084T0D7</accession>
<evidence type="ECO:0000259" key="6">
    <source>
        <dbReference type="SMART" id="SM00829"/>
    </source>
</evidence>
<comment type="caution">
    <text evidence="7">The sequence shown here is derived from an EMBL/GenBank/DDBJ whole genome shotgun (WGS) entry which is preliminary data.</text>
</comment>
<keyword evidence="4" id="KW-0560">Oxidoreductase</keyword>
<dbReference type="InterPro" id="IPR047109">
    <property type="entry name" value="CAD-like"/>
</dbReference>
<feature type="domain" description="Enoyl reductase (ER)" evidence="6">
    <location>
        <begin position="11"/>
        <end position="342"/>
    </location>
</feature>
<evidence type="ECO:0000256" key="1">
    <source>
        <dbReference type="ARBA" id="ARBA00001947"/>
    </source>
</evidence>
<comment type="similarity">
    <text evidence="5">Belongs to the zinc-containing alcohol dehydrogenase family.</text>
</comment>
<gene>
    <name evidence="7" type="ORF">Q664_04405</name>
</gene>
<evidence type="ECO:0000256" key="3">
    <source>
        <dbReference type="ARBA" id="ARBA00022833"/>
    </source>
</evidence>
<dbReference type="FunFam" id="3.40.50.720:FF:000022">
    <property type="entry name" value="Cinnamyl alcohol dehydrogenase"/>
    <property type="match status" value="1"/>
</dbReference>